<sequence>MTYEIVSNIADRPATSFTTAIPAENEESEIQSKRHSS</sequence>
<dbReference type="AlphaFoldDB" id="A0A8S3H7V6"/>
<evidence type="ECO:0000313" key="3">
    <source>
        <dbReference type="Proteomes" id="UP000681720"/>
    </source>
</evidence>
<dbReference type="Proteomes" id="UP000681720">
    <property type="component" value="Unassembled WGS sequence"/>
</dbReference>
<evidence type="ECO:0000313" key="2">
    <source>
        <dbReference type="EMBL" id="CAF5177819.1"/>
    </source>
</evidence>
<organism evidence="2 3">
    <name type="scientific">Rotaria magnacalcarata</name>
    <dbReference type="NCBI Taxonomy" id="392030"/>
    <lineage>
        <taxon>Eukaryota</taxon>
        <taxon>Metazoa</taxon>
        <taxon>Spiralia</taxon>
        <taxon>Gnathifera</taxon>
        <taxon>Rotifera</taxon>
        <taxon>Eurotatoria</taxon>
        <taxon>Bdelloidea</taxon>
        <taxon>Philodinida</taxon>
        <taxon>Philodinidae</taxon>
        <taxon>Rotaria</taxon>
    </lineage>
</organism>
<comment type="caution">
    <text evidence="2">The sequence shown here is derived from an EMBL/GenBank/DDBJ whole genome shotgun (WGS) entry which is preliminary data.</text>
</comment>
<evidence type="ECO:0000256" key="1">
    <source>
        <dbReference type="SAM" id="MobiDB-lite"/>
    </source>
</evidence>
<reference evidence="2" key="1">
    <citation type="submission" date="2021-02" db="EMBL/GenBank/DDBJ databases">
        <authorList>
            <person name="Nowell W R."/>
        </authorList>
    </citation>
    <scope>NUCLEOTIDE SEQUENCE</scope>
</reference>
<dbReference type="EMBL" id="CAJOBJ010327702">
    <property type="protein sequence ID" value="CAF5177819.1"/>
    <property type="molecule type" value="Genomic_DNA"/>
</dbReference>
<gene>
    <name evidence="2" type="ORF">GIL414_LOCUS68287</name>
</gene>
<protein>
    <submittedName>
        <fullName evidence="2">Uncharacterized protein</fullName>
    </submittedName>
</protein>
<proteinExistence type="predicted"/>
<accession>A0A8S3H7V6</accession>
<name>A0A8S3H7V6_9BILA</name>
<feature type="region of interest" description="Disordered" evidence="1">
    <location>
        <begin position="17"/>
        <end position="37"/>
    </location>
</feature>
<feature type="non-terminal residue" evidence="2">
    <location>
        <position position="37"/>
    </location>
</feature>